<comment type="caution">
    <text evidence="1">The sequence shown here is derived from an EMBL/GenBank/DDBJ whole genome shotgun (WGS) entry which is preliminary data.</text>
</comment>
<evidence type="ECO:0000313" key="1">
    <source>
        <dbReference type="EMBL" id="RDB28255.1"/>
    </source>
</evidence>
<gene>
    <name evidence="1" type="ORF">Hypma_001315</name>
</gene>
<proteinExistence type="predicted"/>
<name>A0A369K6F5_HYPMA</name>
<dbReference type="AlphaFoldDB" id="A0A369K6F5"/>
<dbReference type="EMBL" id="LUEZ02000012">
    <property type="protein sequence ID" value="RDB28255.1"/>
    <property type="molecule type" value="Genomic_DNA"/>
</dbReference>
<protein>
    <submittedName>
        <fullName evidence="1">Uncharacterized protein</fullName>
    </submittedName>
</protein>
<dbReference type="InParanoid" id="A0A369K6F5"/>
<dbReference type="Proteomes" id="UP000076154">
    <property type="component" value="Unassembled WGS sequence"/>
</dbReference>
<sequence length="134" mass="15107">MRYYYEKPLRAVCSFTPMERNGFAKDINSRGRVCHEGDGLSFESNARETLSLTANSLAATVSQGRYPARRYKDVMESLPHGGALGHFSEDTTRFPPLRPGAPPDSWVDGLKYNGIFTVRWPNLSLSEPRVFTFD</sequence>
<accession>A0A369K6F5</accession>
<keyword evidence="2" id="KW-1185">Reference proteome</keyword>
<reference evidence="1" key="1">
    <citation type="submission" date="2018-04" db="EMBL/GenBank/DDBJ databases">
        <title>Whole genome sequencing of Hypsizygus marmoreus.</title>
        <authorList>
            <person name="Choi I.-G."/>
            <person name="Min B."/>
            <person name="Kim J.-G."/>
            <person name="Kim S."/>
            <person name="Oh Y.-L."/>
            <person name="Kong W.-S."/>
            <person name="Park H."/>
            <person name="Jeong J."/>
            <person name="Song E.-S."/>
        </authorList>
    </citation>
    <scope>NUCLEOTIDE SEQUENCE [LARGE SCALE GENOMIC DNA]</scope>
    <source>
        <strain evidence="1">51987-8</strain>
    </source>
</reference>
<evidence type="ECO:0000313" key="2">
    <source>
        <dbReference type="Proteomes" id="UP000076154"/>
    </source>
</evidence>
<organism evidence="1 2">
    <name type="scientific">Hypsizygus marmoreus</name>
    <name type="common">White beech mushroom</name>
    <name type="synonym">Agaricus marmoreus</name>
    <dbReference type="NCBI Taxonomy" id="39966"/>
    <lineage>
        <taxon>Eukaryota</taxon>
        <taxon>Fungi</taxon>
        <taxon>Dikarya</taxon>
        <taxon>Basidiomycota</taxon>
        <taxon>Agaricomycotina</taxon>
        <taxon>Agaricomycetes</taxon>
        <taxon>Agaricomycetidae</taxon>
        <taxon>Agaricales</taxon>
        <taxon>Tricholomatineae</taxon>
        <taxon>Lyophyllaceae</taxon>
        <taxon>Hypsizygus</taxon>
    </lineage>
</organism>